<dbReference type="Proteomes" id="UP000008792">
    <property type="component" value="Unassembled WGS sequence"/>
</dbReference>
<keyword evidence="3" id="KW-1185">Reference proteome</keyword>
<accession>A0A0Q9WJP3</accession>
<gene>
    <name evidence="2" type="primary">Dvir\GJ25586</name>
    <name evidence="2" type="ORF">Dvir_GJ25586</name>
</gene>
<keyword evidence="1" id="KW-0812">Transmembrane</keyword>
<feature type="transmembrane region" description="Helical" evidence="1">
    <location>
        <begin position="40"/>
        <end position="58"/>
    </location>
</feature>
<reference evidence="2 3" key="1">
    <citation type="journal article" date="2007" name="Nature">
        <title>Evolution of genes and genomes on the Drosophila phylogeny.</title>
        <authorList>
            <consortium name="Drosophila 12 Genomes Consortium"/>
            <person name="Clark A.G."/>
            <person name="Eisen M.B."/>
            <person name="Smith D.R."/>
            <person name="Bergman C.M."/>
            <person name="Oliver B."/>
            <person name="Markow T.A."/>
            <person name="Kaufman T.C."/>
            <person name="Kellis M."/>
            <person name="Gelbart W."/>
            <person name="Iyer V.N."/>
            <person name="Pollard D.A."/>
            <person name="Sackton T.B."/>
            <person name="Larracuente A.M."/>
            <person name="Singh N.D."/>
            <person name="Abad J.P."/>
            <person name="Abt D.N."/>
            <person name="Adryan B."/>
            <person name="Aguade M."/>
            <person name="Akashi H."/>
            <person name="Anderson W.W."/>
            <person name="Aquadro C.F."/>
            <person name="Ardell D.H."/>
            <person name="Arguello R."/>
            <person name="Artieri C.G."/>
            <person name="Barbash D.A."/>
            <person name="Barker D."/>
            <person name="Barsanti P."/>
            <person name="Batterham P."/>
            <person name="Batzoglou S."/>
            <person name="Begun D."/>
            <person name="Bhutkar A."/>
            <person name="Blanco E."/>
            <person name="Bosak S.A."/>
            <person name="Bradley R.K."/>
            <person name="Brand A.D."/>
            <person name="Brent M.R."/>
            <person name="Brooks A.N."/>
            <person name="Brown R.H."/>
            <person name="Butlin R.K."/>
            <person name="Caggese C."/>
            <person name="Calvi B.R."/>
            <person name="Bernardo de Carvalho A."/>
            <person name="Caspi A."/>
            <person name="Castrezana S."/>
            <person name="Celniker S.E."/>
            <person name="Chang J.L."/>
            <person name="Chapple C."/>
            <person name="Chatterji S."/>
            <person name="Chinwalla A."/>
            <person name="Civetta A."/>
            <person name="Clifton S.W."/>
            <person name="Comeron J.M."/>
            <person name="Costello J.C."/>
            <person name="Coyne J.A."/>
            <person name="Daub J."/>
            <person name="David R.G."/>
            <person name="Delcher A.L."/>
            <person name="Delehaunty K."/>
            <person name="Do C.B."/>
            <person name="Ebling H."/>
            <person name="Edwards K."/>
            <person name="Eickbush T."/>
            <person name="Evans J.D."/>
            <person name="Filipski A."/>
            <person name="Findeiss S."/>
            <person name="Freyhult E."/>
            <person name="Fulton L."/>
            <person name="Fulton R."/>
            <person name="Garcia A.C."/>
            <person name="Gardiner A."/>
            <person name="Garfield D.A."/>
            <person name="Garvin B.E."/>
            <person name="Gibson G."/>
            <person name="Gilbert D."/>
            <person name="Gnerre S."/>
            <person name="Godfrey J."/>
            <person name="Good R."/>
            <person name="Gotea V."/>
            <person name="Gravely B."/>
            <person name="Greenberg A.J."/>
            <person name="Griffiths-Jones S."/>
            <person name="Gross S."/>
            <person name="Guigo R."/>
            <person name="Gustafson E.A."/>
            <person name="Haerty W."/>
            <person name="Hahn M.W."/>
            <person name="Halligan D.L."/>
            <person name="Halpern A.L."/>
            <person name="Halter G.M."/>
            <person name="Han M.V."/>
            <person name="Heger A."/>
            <person name="Hillier L."/>
            <person name="Hinrichs A.S."/>
            <person name="Holmes I."/>
            <person name="Hoskins R.A."/>
            <person name="Hubisz M.J."/>
            <person name="Hultmark D."/>
            <person name="Huntley M.A."/>
            <person name="Jaffe D.B."/>
            <person name="Jagadeeshan S."/>
            <person name="Jeck W.R."/>
            <person name="Johnson J."/>
            <person name="Jones C.D."/>
            <person name="Jordan W.C."/>
            <person name="Karpen G.H."/>
            <person name="Kataoka E."/>
            <person name="Keightley P.D."/>
            <person name="Kheradpour P."/>
            <person name="Kirkness E.F."/>
            <person name="Koerich L.B."/>
            <person name="Kristiansen K."/>
            <person name="Kudrna D."/>
            <person name="Kulathinal R.J."/>
            <person name="Kumar S."/>
            <person name="Kwok R."/>
            <person name="Lander E."/>
            <person name="Langley C.H."/>
            <person name="Lapoint R."/>
            <person name="Lazzaro B.P."/>
            <person name="Lee S.J."/>
            <person name="Levesque L."/>
            <person name="Li R."/>
            <person name="Lin C.F."/>
            <person name="Lin M.F."/>
            <person name="Lindblad-Toh K."/>
            <person name="Llopart A."/>
            <person name="Long M."/>
            <person name="Low L."/>
            <person name="Lozovsky E."/>
            <person name="Lu J."/>
            <person name="Luo M."/>
            <person name="Machado C.A."/>
            <person name="Makalowski W."/>
            <person name="Marzo M."/>
            <person name="Matsuda M."/>
            <person name="Matzkin L."/>
            <person name="McAllister B."/>
            <person name="McBride C.S."/>
            <person name="McKernan B."/>
            <person name="McKernan K."/>
            <person name="Mendez-Lago M."/>
            <person name="Minx P."/>
            <person name="Mollenhauer M.U."/>
            <person name="Montooth K."/>
            <person name="Mount S.M."/>
            <person name="Mu X."/>
            <person name="Myers E."/>
            <person name="Negre B."/>
            <person name="Newfeld S."/>
            <person name="Nielsen R."/>
            <person name="Noor M.A."/>
            <person name="O'Grady P."/>
            <person name="Pachter L."/>
            <person name="Papaceit M."/>
            <person name="Parisi M.J."/>
            <person name="Parisi M."/>
            <person name="Parts L."/>
            <person name="Pedersen J.S."/>
            <person name="Pesole G."/>
            <person name="Phillippy A.M."/>
            <person name="Ponting C.P."/>
            <person name="Pop M."/>
            <person name="Porcelli D."/>
            <person name="Powell J.R."/>
            <person name="Prohaska S."/>
            <person name="Pruitt K."/>
            <person name="Puig M."/>
            <person name="Quesneville H."/>
            <person name="Ram K.R."/>
            <person name="Rand D."/>
            <person name="Rasmussen M.D."/>
            <person name="Reed L.K."/>
            <person name="Reenan R."/>
            <person name="Reily A."/>
            <person name="Remington K.A."/>
            <person name="Rieger T.T."/>
            <person name="Ritchie M.G."/>
            <person name="Robin C."/>
            <person name="Rogers Y.H."/>
            <person name="Rohde C."/>
            <person name="Rozas J."/>
            <person name="Rubenfield M.J."/>
            <person name="Ruiz A."/>
            <person name="Russo S."/>
            <person name="Salzberg S.L."/>
            <person name="Sanchez-Gracia A."/>
            <person name="Saranga D.J."/>
            <person name="Sato H."/>
            <person name="Schaeffer S.W."/>
            <person name="Schatz M.C."/>
            <person name="Schlenke T."/>
            <person name="Schwartz R."/>
            <person name="Segarra C."/>
            <person name="Singh R.S."/>
            <person name="Sirot L."/>
            <person name="Sirota M."/>
            <person name="Sisneros N.B."/>
            <person name="Smith C.D."/>
            <person name="Smith T.F."/>
            <person name="Spieth J."/>
            <person name="Stage D.E."/>
            <person name="Stark A."/>
            <person name="Stephan W."/>
            <person name="Strausberg R.L."/>
            <person name="Strempel S."/>
            <person name="Sturgill D."/>
            <person name="Sutton G."/>
            <person name="Sutton G.G."/>
            <person name="Tao W."/>
            <person name="Teichmann S."/>
            <person name="Tobari Y.N."/>
            <person name="Tomimura Y."/>
            <person name="Tsolas J.M."/>
            <person name="Valente V.L."/>
            <person name="Venter E."/>
            <person name="Venter J.C."/>
            <person name="Vicario S."/>
            <person name="Vieira F.G."/>
            <person name="Vilella A.J."/>
            <person name="Villasante A."/>
            <person name="Walenz B."/>
            <person name="Wang J."/>
            <person name="Wasserman M."/>
            <person name="Watts T."/>
            <person name="Wilson D."/>
            <person name="Wilson R.K."/>
            <person name="Wing R.A."/>
            <person name="Wolfner M.F."/>
            <person name="Wong A."/>
            <person name="Wong G.K."/>
            <person name="Wu C.I."/>
            <person name="Wu G."/>
            <person name="Yamamoto D."/>
            <person name="Yang H.P."/>
            <person name="Yang S.P."/>
            <person name="Yorke J.A."/>
            <person name="Yoshida K."/>
            <person name="Zdobnov E."/>
            <person name="Zhang P."/>
            <person name="Zhang Y."/>
            <person name="Zimin A.V."/>
            <person name="Baldwin J."/>
            <person name="Abdouelleil A."/>
            <person name="Abdulkadir J."/>
            <person name="Abebe A."/>
            <person name="Abera B."/>
            <person name="Abreu J."/>
            <person name="Acer S.C."/>
            <person name="Aftuck L."/>
            <person name="Alexander A."/>
            <person name="An P."/>
            <person name="Anderson E."/>
            <person name="Anderson S."/>
            <person name="Arachi H."/>
            <person name="Azer M."/>
            <person name="Bachantsang P."/>
            <person name="Barry A."/>
            <person name="Bayul T."/>
            <person name="Berlin A."/>
            <person name="Bessette D."/>
            <person name="Bloom T."/>
            <person name="Blye J."/>
            <person name="Boguslavskiy L."/>
            <person name="Bonnet C."/>
            <person name="Boukhgalter B."/>
            <person name="Bourzgui I."/>
            <person name="Brown A."/>
            <person name="Cahill P."/>
            <person name="Channer S."/>
            <person name="Cheshatsang Y."/>
            <person name="Chuda L."/>
            <person name="Citroen M."/>
            <person name="Collymore A."/>
            <person name="Cooke P."/>
            <person name="Costello M."/>
            <person name="D'Aco K."/>
            <person name="Daza R."/>
            <person name="De Haan G."/>
            <person name="DeGray S."/>
            <person name="DeMaso C."/>
            <person name="Dhargay N."/>
            <person name="Dooley K."/>
            <person name="Dooley E."/>
            <person name="Doricent M."/>
            <person name="Dorje P."/>
            <person name="Dorjee K."/>
            <person name="Dupes A."/>
            <person name="Elong R."/>
            <person name="Falk J."/>
            <person name="Farina A."/>
            <person name="Faro S."/>
            <person name="Ferguson D."/>
            <person name="Fisher S."/>
            <person name="Foley C.D."/>
            <person name="Franke A."/>
            <person name="Friedrich D."/>
            <person name="Gadbois L."/>
            <person name="Gearin G."/>
            <person name="Gearin C.R."/>
            <person name="Giannoukos G."/>
            <person name="Goode T."/>
            <person name="Graham J."/>
            <person name="Grandbois E."/>
            <person name="Grewal S."/>
            <person name="Gyaltsen K."/>
            <person name="Hafez N."/>
            <person name="Hagos B."/>
            <person name="Hall J."/>
            <person name="Henson C."/>
            <person name="Hollinger A."/>
            <person name="Honan T."/>
            <person name="Huard M.D."/>
            <person name="Hughes L."/>
            <person name="Hurhula B."/>
            <person name="Husby M.E."/>
            <person name="Kamat A."/>
            <person name="Kanga B."/>
            <person name="Kashin S."/>
            <person name="Khazanovich D."/>
            <person name="Kisner P."/>
            <person name="Lance K."/>
            <person name="Lara M."/>
            <person name="Lee W."/>
            <person name="Lennon N."/>
            <person name="Letendre F."/>
            <person name="LeVine R."/>
            <person name="Lipovsky A."/>
            <person name="Liu X."/>
            <person name="Liu J."/>
            <person name="Liu S."/>
            <person name="Lokyitsang T."/>
            <person name="Lokyitsang Y."/>
            <person name="Lubonja R."/>
            <person name="Lui A."/>
            <person name="MacDonald P."/>
            <person name="Magnisalis V."/>
            <person name="Maru K."/>
            <person name="Matthews C."/>
            <person name="McCusker W."/>
            <person name="McDonough S."/>
            <person name="Mehta T."/>
            <person name="Meldrim J."/>
            <person name="Meneus L."/>
            <person name="Mihai O."/>
            <person name="Mihalev A."/>
            <person name="Mihova T."/>
            <person name="Mittelman R."/>
            <person name="Mlenga V."/>
            <person name="Montmayeur A."/>
            <person name="Mulrain L."/>
            <person name="Navidi A."/>
            <person name="Naylor J."/>
            <person name="Negash T."/>
            <person name="Nguyen T."/>
            <person name="Nguyen N."/>
            <person name="Nicol R."/>
            <person name="Norbu C."/>
            <person name="Norbu N."/>
            <person name="Novod N."/>
            <person name="O'Neill B."/>
            <person name="Osman S."/>
            <person name="Markiewicz E."/>
            <person name="Oyono O.L."/>
            <person name="Patti C."/>
            <person name="Phunkhang P."/>
            <person name="Pierre F."/>
            <person name="Priest M."/>
            <person name="Raghuraman S."/>
            <person name="Rege F."/>
            <person name="Reyes R."/>
            <person name="Rise C."/>
            <person name="Rogov P."/>
            <person name="Ross K."/>
            <person name="Ryan E."/>
            <person name="Settipalli S."/>
            <person name="Shea T."/>
            <person name="Sherpa N."/>
            <person name="Shi L."/>
            <person name="Shih D."/>
            <person name="Sparrow T."/>
            <person name="Spaulding J."/>
            <person name="Stalker J."/>
            <person name="Stange-Thomann N."/>
            <person name="Stavropoulos S."/>
            <person name="Stone C."/>
            <person name="Strader C."/>
            <person name="Tesfaye S."/>
            <person name="Thomson T."/>
            <person name="Thoulutsang Y."/>
            <person name="Thoulutsang D."/>
            <person name="Topham K."/>
            <person name="Topping I."/>
            <person name="Tsamla T."/>
            <person name="Vassiliev H."/>
            <person name="Vo A."/>
            <person name="Wangchuk T."/>
            <person name="Wangdi T."/>
            <person name="Weiand M."/>
            <person name="Wilkinson J."/>
            <person name="Wilson A."/>
            <person name="Yadav S."/>
            <person name="Young G."/>
            <person name="Yu Q."/>
            <person name="Zembek L."/>
            <person name="Zhong D."/>
            <person name="Zimmer A."/>
            <person name="Zwirko Z."/>
            <person name="Jaffe D.B."/>
            <person name="Alvarez P."/>
            <person name="Brockman W."/>
            <person name="Butler J."/>
            <person name="Chin C."/>
            <person name="Gnerre S."/>
            <person name="Grabherr M."/>
            <person name="Kleber M."/>
            <person name="Mauceli E."/>
            <person name="MacCallum I."/>
        </authorList>
    </citation>
    <scope>NUCLEOTIDE SEQUENCE [LARGE SCALE GENOMIC DNA]</scope>
    <source>
        <strain evidence="3">Tucson 15010-1051.87</strain>
    </source>
</reference>
<dbReference type="AlphaFoldDB" id="A0A0Q9WJP3"/>
<dbReference type="EMBL" id="CH940649">
    <property type="protein sequence ID" value="KRF81150.1"/>
    <property type="molecule type" value="Genomic_DNA"/>
</dbReference>
<protein>
    <submittedName>
        <fullName evidence="2">Uncharacterized protein</fullName>
    </submittedName>
</protein>
<dbReference type="InParanoid" id="A0A0Q9WJP3"/>
<organism evidence="2 3">
    <name type="scientific">Drosophila virilis</name>
    <name type="common">Fruit fly</name>
    <dbReference type="NCBI Taxonomy" id="7244"/>
    <lineage>
        <taxon>Eukaryota</taxon>
        <taxon>Metazoa</taxon>
        <taxon>Ecdysozoa</taxon>
        <taxon>Arthropoda</taxon>
        <taxon>Hexapoda</taxon>
        <taxon>Insecta</taxon>
        <taxon>Pterygota</taxon>
        <taxon>Neoptera</taxon>
        <taxon>Endopterygota</taxon>
        <taxon>Diptera</taxon>
        <taxon>Brachycera</taxon>
        <taxon>Muscomorpha</taxon>
        <taxon>Ephydroidea</taxon>
        <taxon>Drosophilidae</taxon>
        <taxon>Drosophila</taxon>
    </lineage>
</organism>
<proteinExistence type="predicted"/>
<sequence>MRSLGFLCSLQRRLWTLECLRRLRTLWRLWMWTMRRLWAPGVWSVWSSLLALWLIYVLSFGKKLGGATATPDTFRNKIGIDAYLCPGLQAVLCGKAANQPARYMLPR</sequence>
<dbReference type="KEGG" id="dvi:26530356"/>
<evidence type="ECO:0000313" key="2">
    <source>
        <dbReference type="EMBL" id="KRF81150.1"/>
    </source>
</evidence>
<evidence type="ECO:0000313" key="3">
    <source>
        <dbReference type="Proteomes" id="UP000008792"/>
    </source>
</evidence>
<evidence type="ECO:0000256" key="1">
    <source>
        <dbReference type="SAM" id="Phobius"/>
    </source>
</evidence>
<keyword evidence="1" id="KW-0472">Membrane</keyword>
<keyword evidence="1" id="KW-1133">Transmembrane helix</keyword>
<name>A0A0Q9WJP3_DROVI</name>